<dbReference type="Gene3D" id="3.40.50.300">
    <property type="entry name" value="P-loop containing nucleotide triphosphate hydrolases"/>
    <property type="match status" value="1"/>
</dbReference>
<gene>
    <name evidence="1" type="ORF">SAMN02745216_03465</name>
</gene>
<keyword evidence="1" id="KW-0808">Transferase</keyword>
<keyword evidence="2" id="KW-1185">Reference proteome</keyword>
<sequence>MEKKYQPGYYKSDRPDIKSLVDHFFEAWEKEAALSAQKELVLPPNICFSRKIGVGALEVADLVSNDTGFPVMDREIIEYISLASDLSTRTVKIFDERYPGTGTNFFSMILGEGSFILSDFSRQLAQAVAALAGLGPLIFVGRGAHLILPRDRVLAVRLVASKEYRIKRVAKIMEQDEKLIKREIDRVDAEQAGFFKKVFGRGDAPNEEFDLVIVRDNFPDARHAAKLIQEAYKMKFG</sequence>
<dbReference type="AlphaFoldDB" id="A0A1M6SHZ4"/>
<evidence type="ECO:0000313" key="2">
    <source>
        <dbReference type="Proteomes" id="UP000183994"/>
    </source>
</evidence>
<dbReference type="InterPro" id="IPR027417">
    <property type="entry name" value="P-loop_NTPase"/>
</dbReference>
<dbReference type="GO" id="GO:0016301">
    <property type="term" value="F:kinase activity"/>
    <property type="evidence" value="ECO:0007669"/>
    <property type="project" value="UniProtKB-KW"/>
</dbReference>
<dbReference type="EMBL" id="FQZU01000024">
    <property type="protein sequence ID" value="SHK44178.1"/>
    <property type="molecule type" value="Genomic_DNA"/>
</dbReference>
<reference evidence="2" key="1">
    <citation type="submission" date="2016-11" db="EMBL/GenBank/DDBJ databases">
        <authorList>
            <person name="Varghese N."/>
            <person name="Submissions S."/>
        </authorList>
    </citation>
    <scope>NUCLEOTIDE SEQUENCE [LARGE SCALE GENOMIC DNA]</scope>
    <source>
        <strain evidence="2">DSM 16219</strain>
    </source>
</reference>
<dbReference type="RefSeq" id="WP_073477510.1">
    <property type="nucleotide sequence ID" value="NZ_FQZU01000024.1"/>
</dbReference>
<dbReference type="STRING" id="1121393.SAMN02745216_03465"/>
<dbReference type="Pfam" id="PF13189">
    <property type="entry name" value="Cytidylate_kin2"/>
    <property type="match status" value="1"/>
</dbReference>
<keyword evidence="1" id="KW-0418">Kinase</keyword>
<proteinExistence type="predicted"/>
<organism evidence="1 2">
    <name type="scientific">Desulfatibacillum alkenivorans DSM 16219</name>
    <dbReference type="NCBI Taxonomy" id="1121393"/>
    <lineage>
        <taxon>Bacteria</taxon>
        <taxon>Pseudomonadati</taxon>
        <taxon>Thermodesulfobacteriota</taxon>
        <taxon>Desulfobacteria</taxon>
        <taxon>Desulfobacterales</taxon>
        <taxon>Desulfatibacillaceae</taxon>
        <taxon>Desulfatibacillum</taxon>
    </lineage>
</organism>
<protein>
    <submittedName>
        <fullName evidence="1">Cytidylate kinase-like family protein</fullName>
    </submittedName>
</protein>
<name>A0A1M6SHZ4_9BACT</name>
<evidence type="ECO:0000313" key="1">
    <source>
        <dbReference type="EMBL" id="SHK44178.1"/>
    </source>
</evidence>
<accession>A0A1M6SHZ4</accession>
<dbReference type="Proteomes" id="UP000183994">
    <property type="component" value="Unassembled WGS sequence"/>
</dbReference>